<feature type="transmembrane region" description="Helical" evidence="6">
    <location>
        <begin position="12"/>
        <end position="37"/>
    </location>
</feature>
<dbReference type="RefSeq" id="WP_274454668.1">
    <property type="nucleotide sequence ID" value="NZ_CP067097.1"/>
</dbReference>
<keyword evidence="9" id="KW-1185">Reference proteome</keyword>
<accession>A0ABT9XJ43</accession>
<organism evidence="8 9">
    <name type="scientific">Alicyclobacillus cycloheptanicus</name>
    <dbReference type="NCBI Taxonomy" id="1457"/>
    <lineage>
        <taxon>Bacteria</taxon>
        <taxon>Bacillati</taxon>
        <taxon>Bacillota</taxon>
        <taxon>Bacilli</taxon>
        <taxon>Bacillales</taxon>
        <taxon>Alicyclobacillaceae</taxon>
        <taxon>Alicyclobacillus</taxon>
    </lineage>
</organism>
<feature type="domain" description="Major facilitator superfamily (MFS) profile" evidence="7">
    <location>
        <begin position="12"/>
        <end position="412"/>
    </location>
</feature>
<feature type="transmembrane region" description="Helical" evidence="6">
    <location>
        <begin position="234"/>
        <end position="255"/>
    </location>
</feature>
<proteinExistence type="predicted"/>
<keyword evidence="5 6" id="KW-0472">Membrane</keyword>
<comment type="subcellular location">
    <subcellularLocation>
        <location evidence="1">Cell membrane</location>
        <topology evidence="1">Multi-pass membrane protein</topology>
    </subcellularLocation>
</comment>
<evidence type="ECO:0000256" key="6">
    <source>
        <dbReference type="SAM" id="Phobius"/>
    </source>
</evidence>
<evidence type="ECO:0000313" key="8">
    <source>
        <dbReference type="EMBL" id="MDQ0190329.1"/>
    </source>
</evidence>
<evidence type="ECO:0000259" key="7">
    <source>
        <dbReference type="PROSITE" id="PS50850"/>
    </source>
</evidence>
<feature type="transmembrane region" description="Helical" evidence="6">
    <location>
        <begin position="387"/>
        <end position="407"/>
    </location>
</feature>
<dbReference type="Gene3D" id="1.20.1250.20">
    <property type="entry name" value="MFS general substrate transporter like domains"/>
    <property type="match status" value="2"/>
</dbReference>
<dbReference type="InterPro" id="IPR011701">
    <property type="entry name" value="MFS"/>
</dbReference>
<feature type="transmembrane region" description="Helical" evidence="6">
    <location>
        <begin position="299"/>
        <end position="318"/>
    </location>
</feature>
<feature type="transmembrane region" description="Helical" evidence="6">
    <location>
        <begin position="167"/>
        <end position="186"/>
    </location>
</feature>
<feature type="transmembrane region" description="Helical" evidence="6">
    <location>
        <begin position="139"/>
        <end position="161"/>
    </location>
</feature>
<feature type="transmembrane region" description="Helical" evidence="6">
    <location>
        <begin position="43"/>
        <end position="66"/>
    </location>
</feature>
<protein>
    <submittedName>
        <fullName evidence="8">MFS family permease</fullName>
    </submittedName>
</protein>
<keyword evidence="4 6" id="KW-1133">Transmembrane helix</keyword>
<evidence type="ECO:0000256" key="3">
    <source>
        <dbReference type="ARBA" id="ARBA00022692"/>
    </source>
</evidence>
<evidence type="ECO:0000313" key="9">
    <source>
        <dbReference type="Proteomes" id="UP001232973"/>
    </source>
</evidence>
<keyword evidence="2" id="KW-0813">Transport</keyword>
<name>A0ABT9XJ43_9BACL</name>
<feature type="transmembrane region" description="Helical" evidence="6">
    <location>
        <begin position="103"/>
        <end position="127"/>
    </location>
</feature>
<dbReference type="Pfam" id="PF07690">
    <property type="entry name" value="MFS_1"/>
    <property type="match status" value="1"/>
</dbReference>
<dbReference type="CDD" id="cd17319">
    <property type="entry name" value="MFS_ExuT_GudP_like"/>
    <property type="match status" value="1"/>
</dbReference>
<dbReference type="InterPro" id="IPR020846">
    <property type="entry name" value="MFS_dom"/>
</dbReference>
<reference evidence="8 9" key="1">
    <citation type="submission" date="2023-07" db="EMBL/GenBank/DDBJ databases">
        <title>Genomic Encyclopedia of Type Strains, Phase IV (KMG-IV): sequencing the most valuable type-strain genomes for metagenomic binning, comparative biology and taxonomic classification.</title>
        <authorList>
            <person name="Goeker M."/>
        </authorList>
    </citation>
    <scope>NUCLEOTIDE SEQUENCE [LARGE SCALE GENOMIC DNA]</scope>
    <source>
        <strain evidence="8 9">DSM 4006</strain>
    </source>
</reference>
<evidence type="ECO:0000256" key="5">
    <source>
        <dbReference type="ARBA" id="ARBA00023136"/>
    </source>
</evidence>
<feature type="transmembrane region" description="Helical" evidence="6">
    <location>
        <begin position="267"/>
        <end position="287"/>
    </location>
</feature>
<keyword evidence="3 6" id="KW-0812">Transmembrane</keyword>
<dbReference type="PROSITE" id="PS50850">
    <property type="entry name" value="MFS"/>
    <property type="match status" value="1"/>
</dbReference>
<sequence>MSNVPAKRWQYIIPIAALMYMLAYMDRINVSMILPYLSGSFHLGSAATGFASGVFFFGYMVLQIPGGYFASRWSAKRVVFILMMLWGLAAMATSLVQNTTQLYIMRFVLGVFEGGVWPAVLVLLASWFPQRERARANALWMACLPVSSIIMTPITGWLLTFASWREVFFIEGLPPIIWGIVWWFALSDRPSQARWISDAERTHIETVLAAEDQVKPESGGFRQALGSGMTWKLIAVYFCWITGFYGFSLWVPSVVKDFQGVTSSATVGWLSAIPFLFALVAMVANSAWSDKRGKRQAHITVPCIIAAISLILGQLIAHTPIVEMIFLVITAMAVYSPYGPFWAIPSSIIRMEIVGAAMGLINALGNLGGFLGPYLVGYVKQLTGSGYAGFFLLAAFLLATTVFVAFLRTDKRAQELEDSMTVAS</sequence>
<dbReference type="InterPro" id="IPR036259">
    <property type="entry name" value="MFS_trans_sf"/>
</dbReference>
<dbReference type="PANTHER" id="PTHR43791">
    <property type="entry name" value="PERMEASE-RELATED"/>
    <property type="match status" value="1"/>
</dbReference>
<dbReference type="PANTHER" id="PTHR43791:SF100">
    <property type="entry name" value="SUGAR TRANSPORTER"/>
    <property type="match status" value="1"/>
</dbReference>
<feature type="transmembrane region" description="Helical" evidence="6">
    <location>
        <begin position="324"/>
        <end position="344"/>
    </location>
</feature>
<dbReference type="Proteomes" id="UP001232973">
    <property type="component" value="Unassembled WGS sequence"/>
</dbReference>
<dbReference type="SUPFAM" id="SSF103473">
    <property type="entry name" value="MFS general substrate transporter"/>
    <property type="match status" value="1"/>
</dbReference>
<dbReference type="EMBL" id="JAUSTP010000017">
    <property type="protein sequence ID" value="MDQ0190329.1"/>
    <property type="molecule type" value="Genomic_DNA"/>
</dbReference>
<evidence type="ECO:0000256" key="2">
    <source>
        <dbReference type="ARBA" id="ARBA00022448"/>
    </source>
</evidence>
<feature type="transmembrane region" description="Helical" evidence="6">
    <location>
        <begin position="356"/>
        <end position="375"/>
    </location>
</feature>
<evidence type="ECO:0000256" key="4">
    <source>
        <dbReference type="ARBA" id="ARBA00022989"/>
    </source>
</evidence>
<comment type="caution">
    <text evidence="8">The sequence shown here is derived from an EMBL/GenBank/DDBJ whole genome shotgun (WGS) entry which is preliminary data.</text>
</comment>
<gene>
    <name evidence="8" type="ORF">J2S03_002193</name>
</gene>
<evidence type="ECO:0000256" key="1">
    <source>
        <dbReference type="ARBA" id="ARBA00004651"/>
    </source>
</evidence>
<feature type="transmembrane region" description="Helical" evidence="6">
    <location>
        <begin position="78"/>
        <end position="97"/>
    </location>
</feature>